<evidence type="ECO:0000313" key="3">
    <source>
        <dbReference type="EMBL" id="RVW35435.1"/>
    </source>
</evidence>
<feature type="region of interest" description="Disordered" evidence="1">
    <location>
        <begin position="226"/>
        <end position="245"/>
    </location>
</feature>
<dbReference type="CDD" id="cd09272">
    <property type="entry name" value="RNase_HI_RT_Ty1"/>
    <property type="match status" value="1"/>
</dbReference>
<sequence>MEEAKTMKTPMSSSIKLDMDEKGKPVNSTMYRGMIGLWYPKGDNFELIGYSDADFAGCKVERKSTSGTCHFLGHSLVSWHSKKQNSVALSTAEAEYIAAGLCCAQILWMKQTLSDFNLIFEHVPIKCDNTSAINISKNPVQHSRTKHIEIRHHFLRDHAQKGDITLEFGFSLWERLLSALRAQGCFSFFSMRLGLRVCDCSFLSHFLLSLDSFSLFVSLDGTKERDGHSKAQGKPPTEPSQPEQTKACRKARFDMTLSHFGFEGLFERMGWLPVVTISELIFPTLVRAFYSRATNGLGGPVLSTMRGIEILLSPESICRILDIPSVGLHVYEAKAWPTVLGFEPREVVQRLCGLVDPQGMGKPSAHNLTVTSRVLHHMICSILLPHGGHQDEVSYLEAFIVDSILTGRRIHVGCLMMMHMISCVESST</sequence>
<dbReference type="PANTHER" id="PTHR11439:SF442">
    <property type="entry name" value="CYSTEINE-RICH RLK (RECEPTOR-LIKE PROTEIN KINASE) 8"/>
    <property type="match status" value="1"/>
</dbReference>
<proteinExistence type="predicted"/>
<dbReference type="InterPro" id="IPR046796">
    <property type="entry name" value="Transposase_32_dom"/>
</dbReference>
<evidence type="ECO:0000259" key="2">
    <source>
        <dbReference type="Pfam" id="PF20167"/>
    </source>
</evidence>
<accession>A0A438DIX6</accession>
<evidence type="ECO:0000256" key="1">
    <source>
        <dbReference type="SAM" id="MobiDB-lite"/>
    </source>
</evidence>
<dbReference type="AlphaFoldDB" id="A0A438DIX6"/>
<dbReference type="PANTHER" id="PTHR11439">
    <property type="entry name" value="GAG-POL-RELATED RETROTRANSPOSON"/>
    <property type="match status" value="1"/>
</dbReference>
<name>A0A438DIX6_VITVI</name>
<dbReference type="Pfam" id="PF20167">
    <property type="entry name" value="Transposase_32"/>
    <property type="match status" value="1"/>
</dbReference>
<gene>
    <name evidence="3" type="primary">GIP_299</name>
    <name evidence="3" type="ORF">CK203_117370</name>
</gene>
<dbReference type="Proteomes" id="UP000288805">
    <property type="component" value="Unassembled WGS sequence"/>
</dbReference>
<evidence type="ECO:0000313" key="4">
    <source>
        <dbReference type="Proteomes" id="UP000288805"/>
    </source>
</evidence>
<reference evidence="3 4" key="1">
    <citation type="journal article" date="2018" name="PLoS Genet.">
        <title>Population sequencing reveals clonal diversity and ancestral inbreeding in the grapevine cultivar Chardonnay.</title>
        <authorList>
            <person name="Roach M.J."/>
            <person name="Johnson D.L."/>
            <person name="Bohlmann J."/>
            <person name="van Vuuren H.J."/>
            <person name="Jones S.J."/>
            <person name="Pretorius I.S."/>
            <person name="Schmidt S.A."/>
            <person name="Borneman A.R."/>
        </authorList>
    </citation>
    <scope>NUCLEOTIDE SEQUENCE [LARGE SCALE GENOMIC DNA]</scope>
    <source>
        <strain evidence="4">cv. Chardonnay</strain>
        <tissue evidence="3">Leaf</tissue>
    </source>
</reference>
<protein>
    <submittedName>
        <fullName evidence="3">Copia protein</fullName>
    </submittedName>
</protein>
<dbReference type="EMBL" id="QGNW01001605">
    <property type="protein sequence ID" value="RVW35435.1"/>
    <property type="molecule type" value="Genomic_DNA"/>
</dbReference>
<comment type="caution">
    <text evidence="3">The sequence shown here is derived from an EMBL/GenBank/DDBJ whole genome shotgun (WGS) entry which is preliminary data.</text>
</comment>
<feature type="domain" description="Putative plant transposon protein" evidence="2">
    <location>
        <begin position="267"/>
        <end position="427"/>
    </location>
</feature>
<organism evidence="3 4">
    <name type="scientific">Vitis vinifera</name>
    <name type="common">Grape</name>
    <dbReference type="NCBI Taxonomy" id="29760"/>
    <lineage>
        <taxon>Eukaryota</taxon>
        <taxon>Viridiplantae</taxon>
        <taxon>Streptophyta</taxon>
        <taxon>Embryophyta</taxon>
        <taxon>Tracheophyta</taxon>
        <taxon>Spermatophyta</taxon>
        <taxon>Magnoliopsida</taxon>
        <taxon>eudicotyledons</taxon>
        <taxon>Gunneridae</taxon>
        <taxon>Pentapetalae</taxon>
        <taxon>rosids</taxon>
        <taxon>Vitales</taxon>
        <taxon>Vitaceae</taxon>
        <taxon>Viteae</taxon>
        <taxon>Vitis</taxon>
    </lineage>
</organism>